<accession>A0A2K1R0K3</accession>
<feature type="region of interest" description="Disordered" evidence="1">
    <location>
        <begin position="236"/>
        <end position="256"/>
    </location>
</feature>
<feature type="transmembrane region" description="Helical" evidence="2">
    <location>
        <begin position="155"/>
        <end position="178"/>
    </location>
</feature>
<keyword evidence="2" id="KW-1133">Transmembrane helix</keyword>
<dbReference type="STRING" id="2082308.A0A2K1R0K3"/>
<feature type="transmembrane region" description="Helical" evidence="2">
    <location>
        <begin position="54"/>
        <end position="73"/>
    </location>
</feature>
<reference evidence="3 4" key="1">
    <citation type="submission" date="2017-06" db="EMBL/GenBank/DDBJ databases">
        <title>Draft genome sequence of a variant of Elsinoe murrayae.</title>
        <authorList>
            <person name="Cheng Q."/>
        </authorList>
    </citation>
    <scope>NUCLEOTIDE SEQUENCE [LARGE SCALE GENOMIC DNA]</scope>
    <source>
        <strain evidence="3 4">CQ-2017a</strain>
    </source>
</reference>
<feature type="transmembrane region" description="Helical" evidence="2">
    <location>
        <begin position="78"/>
        <end position="100"/>
    </location>
</feature>
<sequence length="308" mass="31952">MGLLGGGFLRLFQTLLYALAFACSAIIIGIYSYFLAVLSDRNVPIARNWLAVEGISGVAVVYTIFGVILTCCLGGMSFFGFLAIVFNVAFAGAFIALAVLTRDGAGSCSGTVTTPLGTGSASSRSGFGAGGVGVGQDQNVTYASSLGTACRFNKVAFAVSIAGASLFLALAVVQVFLVRHSKKEKRFGPSPANNYTSGTGRRFPWQRKKGAAAAGAGAGAYATRDTEMGGVDTRPSHDTAYTGSTVAAPPPPQTGFVKDAEPVGHSTHDRYYNAGVSETHNPYGYNNAGVNETQTPYGYNNAAPARNF</sequence>
<feature type="transmembrane region" description="Helical" evidence="2">
    <location>
        <begin position="12"/>
        <end position="34"/>
    </location>
</feature>
<dbReference type="EMBL" id="NKHZ01000017">
    <property type="protein sequence ID" value="PNS20825.1"/>
    <property type="molecule type" value="Genomic_DNA"/>
</dbReference>
<dbReference type="AlphaFoldDB" id="A0A2K1R0K3"/>
<gene>
    <name evidence="3" type="ORF">CAC42_2756</name>
</gene>
<dbReference type="Proteomes" id="UP000243797">
    <property type="component" value="Unassembled WGS sequence"/>
</dbReference>
<organism evidence="3 4">
    <name type="scientific">Sphaceloma murrayae</name>
    <dbReference type="NCBI Taxonomy" id="2082308"/>
    <lineage>
        <taxon>Eukaryota</taxon>
        <taxon>Fungi</taxon>
        <taxon>Dikarya</taxon>
        <taxon>Ascomycota</taxon>
        <taxon>Pezizomycotina</taxon>
        <taxon>Dothideomycetes</taxon>
        <taxon>Dothideomycetidae</taxon>
        <taxon>Myriangiales</taxon>
        <taxon>Elsinoaceae</taxon>
        <taxon>Sphaceloma</taxon>
    </lineage>
</organism>
<comment type="caution">
    <text evidence="3">The sequence shown here is derived from an EMBL/GenBank/DDBJ whole genome shotgun (WGS) entry which is preliminary data.</text>
</comment>
<evidence type="ECO:0000256" key="1">
    <source>
        <dbReference type="SAM" id="MobiDB-lite"/>
    </source>
</evidence>
<dbReference type="InParanoid" id="A0A2K1R0K3"/>
<keyword evidence="4" id="KW-1185">Reference proteome</keyword>
<name>A0A2K1R0K3_9PEZI</name>
<keyword evidence="2" id="KW-0812">Transmembrane</keyword>
<evidence type="ECO:0000256" key="2">
    <source>
        <dbReference type="SAM" id="Phobius"/>
    </source>
</evidence>
<protein>
    <submittedName>
        <fullName evidence="3">5'-3' exoribonuclease 2</fullName>
    </submittedName>
</protein>
<evidence type="ECO:0000313" key="4">
    <source>
        <dbReference type="Proteomes" id="UP000243797"/>
    </source>
</evidence>
<dbReference type="OrthoDB" id="5342507at2759"/>
<keyword evidence="2" id="KW-0472">Membrane</keyword>
<proteinExistence type="predicted"/>
<evidence type="ECO:0000313" key="3">
    <source>
        <dbReference type="EMBL" id="PNS20825.1"/>
    </source>
</evidence>